<name>A0ACC2TBT2_9FUNG</name>
<keyword evidence="2" id="KW-1185">Reference proteome</keyword>
<reference evidence="1" key="1">
    <citation type="submission" date="2022-04" db="EMBL/GenBank/DDBJ databases">
        <title>Genome of the entomopathogenic fungus Entomophthora muscae.</title>
        <authorList>
            <person name="Elya C."/>
            <person name="Lovett B.R."/>
            <person name="Lee E."/>
            <person name="Macias A.M."/>
            <person name="Hajek A.E."/>
            <person name="De Bivort B.L."/>
            <person name="Kasson M.T."/>
            <person name="De Fine Licht H.H."/>
            <person name="Stajich J.E."/>
        </authorList>
    </citation>
    <scope>NUCLEOTIDE SEQUENCE</scope>
    <source>
        <strain evidence="1">Berkeley</strain>
    </source>
</reference>
<accession>A0ACC2TBT2</accession>
<comment type="caution">
    <text evidence="1">The sequence shown here is derived from an EMBL/GenBank/DDBJ whole genome shotgun (WGS) entry which is preliminary data.</text>
</comment>
<dbReference type="EMBL" id="QTSX02003067">
    <property type="protein sequence ID" value="KAJ9072018.1"/>
    <property type="molecule type" value="Genomic_DNA"/>
</dbReference>
<gene>
    <name evidence="1" type="ORF">DSO57_1031504</name>
</gene>
<evidence type="ECO:0000313" key="2">
    <source>
        <dbReference type="Proteomes" id="UP001165960"/>
    </source>
</evidence>
<protein>
    <submittedName>
        <fullName evidence="1">Uncharacterized protein</fullName>
    </submittedName>
</protein>
<proteinExistence type="predicted"/>
<evidence type="ECO:0000313" key="1">
    <source>
        <dbReference type="EMBL" id="KAJ9072018.1"/>
    </source>
</evidence>
<organism evidence="1 2">
    <name type="scientific">Entomophthora muscae</name>
    <dbReference type="NCBI Taxonomy" id="34485"/>
    <lineage>
        <taxon>Eukaryota</taxon>
        <taxon>Fungi</taxon>
        <taxon>Fungi incertae sedis</taxon>
        <taxon>Zoopagomycota</taxon>
        <taxon>Entomophthoromycotina</taxon>
        <taxon>Entomophthoromycetes</taxon>
        <taxon>Entomophthorales</taxon>
        <taxon>Entomophthoraceae</taxon>
        <taxon>Entomophthora</taxon>
    </lineage>
</organism>
<dbReference type="Proteomes" id="UP001165960">
    <property type="component" value="Unassembled WGS sequence"/>
</dbReference>
<sequence length="792" mass="87661">MLDPTEESSEEKKPSPAPSFITKIWKFGSRPNSPKLRGVSSHSTHSLSSSPHVSKEWRRESPRRSHSTCPPSPASGLTSPMLHPSRGIRSKPSVELSKPHARSDPFHHSPKRLSTITSHSEINFELDGSADKKEDASVSNTSSVLSMRISLASQGWVPDGNALTSEPTVIEDASSDKKEKADPKRTNPPSRSSWWGFSTASTSQPASSWWPTFLAANESSSAPDLTLAIEEEVSCREVAVISKPQSPEQAVVKWEAGPSSDSSDLPENSPTEPSVLNNAATADPSPYPSSEPSFITRSLTSMVPTWRYFFTSSSAQHSIRNKAKPTAVADNKDSALIQHFPSPPPSTQTSTPPTYKEANNQQSSTSSTHPNLVLPVLDVASLQFTYQPSLLRLAIDTFTQYTGIRLGEQTHLYARNTLSRPIRKVAVIGVHGWFPLKIYQKVVGEPTGTSDKFCRLMTESLQTYLRDHFGAELPEGAITQIPLQCEGKVEFRLNKLYSQLLSNSSWMAGLSDADHVLVAAHSQGTPVAIMLLDRLVRDGLLDPVTQRTCILAMAGVSHGPFPFLKENYIVKYFEAEAARELFEFMNPNSPIALRYKEAMTRVTESGIRVCAVASMVDQVVPLYSGVMHGFNHPSILRALYIDGVNYTPDFLTSLIVFALLLRNHGYSDNNLLLHLSDMVAGSLYSGTQGHSTIYEERKVYTAALQWHFSPGPSPAELRVEPVDAHQQLNPYYLPWIMRGLLDNPSVNRNPYLAKEMAELREQFVHWKPVSKILKELQFRLDPIKAQLMPDPK</sequence>